<dbReference type="RefSeq" id="WP_109281173.1">
    <property type="nucleotide sequence ID" value="NZ_JBFAUK010000001.1"/>
</dbReference>
<dbReference type="Proteomes" id="UP001552594">
    <property type="component" value="Unassembled WGS sequence"/>
</dbReference>
<sequence length="154" mass="16423">MRTSARFAALAAVTAIGLGALATGTAQAGAQAARSTHIRLHNGTGCTLTRTDYGLDHGIWSQGQEPPYRIGNTVDADFQSESNGFMTGTEGHVTFQASECEDGFRNGRTVRLHWDNPYAGSNGYDSDGTDNTFRTTRDGGGGDNAYVAWGIWKN</sequence>
<evidence type="ECO:0000256" key="2">
    <source>
        <dbReference type="SAM" id="SignalP"/>
    </source>
</evidence>
<reference evidence="3 4" key="1">
    <citation type="submission" date="2024-06" db="EMBL/GenBank/DDBJ databases">
        <title>The Natural Products Discovery Center: Release of the First 8490 Sequenced Strains for Exploring Actinobacteria Biosynthetic Diversity.</title>
        <authorList>
            <person name="Kalkreuter E."/>
            <person name="Kautsar S.A."/>
            <person name="Yang D."/>
            <person name="Bader C.D."/>
            <person name="Teijaro C.N."/>
            <person name="Fluegel L."/>
            <person name="Davis C.M."/>
            <person name="Simpson J.R."/>
            <person name="Lauterbach L."/>
            <person name="Steele A.D."/>
            <person name="Gui C."/>
            <person name="Meng S."/>
            <person name="Li G."/>
            <person name="Viehrig K."/>
            <person name="Ye F."/>
            <person name="Su P."/>
            <person name="Kiefer A.F."/>
            <person name="Nichols A."/>
            <person name="Cepeda A.J."/>
            <person name="Yan W."/>
            <person name="Fan B."/>
            <person name="Jiang Y."/>
            <person name="Adhikari A."/>
            <person name="Zheng C.-J."/>
            <person name="Schuster L."/>
            <person name="Cowan T.M."/>
            <person name="Smanski M.J."/>
            <person name="Chevrette M.G."/>
            <person name="De Carvalho L.P.S."/>
            <person name="Shen B."/>
        </authorList>
    </citation>
    <scope>NUCLEOTIDE SEQUENCE [LARGE SCALE GENOMIC DNA]</scope>
    <source>
        <strain evidence="3 4">NPDC052347</strain>
    </source>
</reference>
<feature type="signal peptide" evidence="2">
    <location>
        <begin position="1"/>
        <end position="28"/>
    </location>
</feature>
<keyword evidence="4" id="KW-1185">Reference proteome</keyword>
<keyword evidence="2" id="KW-0732">Signal</keyword>
<feature type="chain" id="PRO_5046632705" evidence="2">
    <location>
        <begin position="29"/>
        <end position="154"/>
    </location>
</feature>
<proteinExistence type="inferred from homology"/>
<evidence type="ECO:0000256" key="1">
    <source>
        <dbReference type="ARBA" id="ARBA00010795"/>
    </source>
</evidence>
<accession>A0ABV3JQH1</accession>
<dbReference type="Gene3D" id="2.60.270.50">
    <property type="match status" value="1"/>
</dbReference>
<comment type="similarity">
    <text evidence="1">Belongs to the aegerolysin family.</text>
</comment>
<dbReference type="InterPro" id="IPR009413">
    <property type="entry name" value="Aegerolysin-typ"/>
</dbReference>
<gene>
    <name evidence="3" type="ORF">AB0L16_01460</name>
</gene>
<name>A0ABV3JQH1_STRON</name>
<organism evidence="3 4">
    <name type="scientific">Streptomyces orinoci</name>
    <name type="common">Streptoverticillium orinoci</name>
    <dbReference type="NCBI Taxonomy" id="67339"/>
    <lineage>
        <taxon>Bacteria</taxon>
        <taxon>Bacillati</taxon>
        <taxon>Actinomycetota</taxon>
        <taxon>Actinomycetes</taxon>
        <taxon>Kitasatosporales</taxon>
        <taxon>Streptomycetaceae</taxon>
        <taxon>Streptomyces</taxon>
    </lineage>
</organism>
<evidence type="ECO:0000313" key="3">
    <source>
        <dbReference type="EMBL" id="MEV5505133.1"/>
    </source>
</evidence>
<protein>
    <submittedName>
        <fullName evidence="3">Aegerolysin family protein</fullName>
    </submittedName>
</protein>
<comment type="caution">
    <text evidence="3">The sequence shown here is derived from an EMBL/GenBank/DDBJ whole genome shotgun (WGS) entry which is preliminary data.</text>
</comment>
<dbReference type="EMBL" id="JBFAUK010000001">
    <property type="protein sequence ID" value="MEV5505133.1"/>
    <property type="molecule type" value="Genomic_DNA"/>
</dbReference>
<dbReference type="Pfam" id="PF06355">
    <property type="entry name" value="Aegerolysin"/>
    <property type="match status" value="1"/>
</dbReference>
<evidence type="ECO:0000313" key="4">
    <source>
        <dbReference type="Proteomes" id="UP001552594"/>
    </source>
</evidence>